<organism evidence="7 8">
    <name type="scientific">Lederbergia ruris</name>
    <dbReference type="NCBI Taxonomy" id="217495"/>
    <lineage>
        <taxon>Bacteria</taxon>
        <taxon>Bacillati</taxon>
        <taxon>Bacillota</taxon>
        <taxon>Bacilli</taxon>
        <taxon>Bacillales</taxon>
        <taxon>Bacillaceae</taxon>
        <taxon>Lederbergia</taxon>
    </lineage>
</organism>
<protein>
    <submittedName>
        <fullName evidence="7">Ribonuclease-like protein YfkH</fullName>
    </submittedName>
</protein>
<dbReference type="InterPro" id="IPR017039">
    <property type="entry name" value="Virul_fac_BrkB"/>
</dbReference>
<dbReference type="EMBL" id="BORB01000016">
    <property type="protein sequence ID" value="GIN57927.1"/>
    <property type="molecule type" value="Genomic_DNA"/>
</dbReference>
<comment type="caution">
    <text evidence="7">The sequence shown here is derived from an EMBL/GenBank/DDBJ whole genome shotgun (WGS) entry which is preliminary data.</text>
</comment>
<name>A0ABQ4KIZ8_9BACI</name>
<dbReference type="PIRSF" id="PIRSF035875">
    <property type="entry name" value="RNase_BN"/>
    <property type="match status" value="1"/>
</dbReference>
<reference evidence="7 8" key="1">
    <citation type="submission" date="2021-03" db="EMBL/GenBank/DDBJ databases">
        <title>Antimicrobial resistance genes in bacteria isolated from Japanese honey, and their potential for conferring macrolide and lincosamide resistance in the American foulbrood pathogen Paenibacillus larvae.</title>
        <authorList>
            <person name="Okamoto M."/>
            <person name="Kumagai M."/>
            <person name="Kanamori H."/>
            <person name="Takamatsu D."/>
        </authorList>
    </citation>
    <scope>NUCLEOTIDE SEQUENCE [LARGE SCALE GENOMIC DNA]</scope>
    <source>
        <strain evidence="7 8">J8TS2</strain>
    </source>
</reference>
<proteinExistence type="predicted"/>
<keyword evidence="2" id="KW-1003">Cell membrane</keyword>
<feature type="transmembrane region" description="Helical" evidence="6">
    <location>
        <begin position="181"/>
        <end position="205"/>
    </location>
</feature>
<evidence type="ECO:0000256" key="4">
    <source>
        <dbReference type="ARBA" id="ARBA00022989"/>
    </source>
</evidence>
<keyword evidence="4 6" id="KW-1133">Transmembrane helix</keyword>
<evidence type="ECO:0000256" key="6">
    <source>
        <dbReference type="SAM" id="Phobius"/>
    </source>
</evidence>
<dbReference type="RefSeq" id="WP_212966333.1">
    <property type="nucleotide sequence ID" value="NZ_BORB01000016.1"/>
</dbReference>
<keyword evidence="5 6" id="KW-0472">Membrane</keyword>
<dbReference type="Proteomes" id="UP000679950">
    <property type="component" value="Unassembled WGS sequence"/>
</dbReference>
<dbReference type="Pfam" id="PF03631">
    <property type="entry name" value="Virul_fac_BrkB"/>
    <property type="match status" value="1"/>
</dbReference>
<feature type="transmembrane region" description="Helical" evidence="6">
    <location>
        <begin position="38"/>
        <end position="59"/>
    </location>
</feature>
<evidence type="ECO:0000313" key="8">
    <source>
        <dbReference type="Proteomes" id="UP000679950"/>
    </source>
</evidence>
<gene>
    <name evidence="7" type="primary">yfkH_2</name>
    <name evidence="7" type="ORF">J8TS2_22460</name>
</gene>
<keyword evidence="8" id="KW-1185">Reference proteome</keyword>
<evidence type="ECO:0000256" key="5">
    <source>
        <dbReference type="ARBA" id="ARBA00023136"/>
    </source>
</evidence>
<dbReference type="PANTHER" id="PTHR30213">
    <property type="entry name" value="INNER MEMBRANE PROTEIN YHJD"/>
    <property type="match status" value="1"/>
</dbReference>
<evidence type="ECO:0000256" key="3">
    <source>
        <dbReference type="ARBA" id="ARBA00022692"/>
    </source>
</evidence>
<evidence type="ECO:0000313" key="7">
    <source>
        <dbReference type="EMBL" id="GIN57927.1"/>
    </source>
</evidence>
<dbReference type="NCBIfam" id="TIGR00765">
    <property type="entry name" value="yihY_not_rbn"/>
    <property type="match status" value="1"/>
</dbReference>
<keyword evidence="3 6" id="KW-0812">Transmembrane</keyword>
<comment type="subcellular location">
    <subcellularLocation>
        <location evidence="1">Cell membrane</location>
        <topology evidence="1">Multi-pass membrane protein</topology>
    </subcellularLocation>
</comment>
<accession>A0ABQ4KIZ8</accession>
<feature type="transmembrane region" description="Helical" evidence="6">
    <location>
        <begin position="249"/>
        <end position="270"/>
    </location>
</feature>
<evidence type="ECO:0000256" key="1">
    <source>
        <dbReference type="ARBA" id="ARBA00004651"/>
    </source>
</evidence>
<dbReference type="PANTHER" id="PTHR30213:SF0">
    <property type="entry name" value="UPF0761 MEMBRANE PROTEIN YIHY"/>
    <property type="match status" value="1"/>
</dbReference>
<feature type="transmembrane region" description="Helical" evidence="6">
    <location>
        <begin position="139"/>
        <end position="161"/>
    </location>
</feature>
<feature type="transmembrane region" description="Helical" evidence="6">
    <location>
        <begin position="217"/>
        <end position="237"/>
    </location>
</feature>
<sequence length="283" mass="31939">MRKRKIKIRKKSQKISKFIKRLITKIMDNDVTGMAAQLAYFFLLSLFPLLIFITTLLPYTPLNQDDLFNIIKGFAPEETFNMVRKTLDEVMVNRSGGLLSIGIIGTIWSASNGMNGLMRSLNRAYNVEEGRPFILARGLAIILTIAMIFVFLLALLVPVFGKQLGMFMFSYVGYSSEFLQIWGLIRWTLTPIILFIVFFIIYLLAPSTKVRFKTAAPGALFASLGWIIVSFGFSYYVSEFGNYTSTYGSLGAIIVLMLWFYLSAIIIMVGGELNSLIGEKNEQ</sequence>
<evidence type="ECO:0000256" key="2">
    <source>
        <dbReference type="ARBA" id="ARBA00022475"/>
    </source>
</evidence>
<feature type="transmembrane region" description="Helical" evidence="6">
    <location>
        <begin position="97"/>
        <end position="118"/>
    </location>
</feature>